<accession>A0A097ESW0</accession>
<dbReference type="KEGG" id="lst:LSS_22610"/>
<evidence type="ECO:0000313" key="1">
    <source>
        <dbReference type="EMBL" id="AIT11019.1"/>
    </source>
</evidence>
<name>A0A097ESW0_9LEPT</name>
<evidence type="ECO:0000313" key="2">
    <source>
        <dbReference type="Proteomes" id="UP000035800"/>
    </source>
</evidence>
<reference evidence="1 2" key="2">
    <citation type="journal article" date="2014" name="Emerg. Microbes Infect.">
        <title>Potential impact on kidney infection: a whole-genome analysis of Leptospira santarosai serovar Shermani.</title>
        <authorList>
            <person name="Chou L.F."/>
            <person name="Chen T.W."/>
            <person name="Ko Y.C."/>
            <person name="Pan M.J."/>
            <person name="Tian Y.C."/>
            <person name="Chiu C.H."/>
            <person name="Tang P."/>
            <person name="Hung C.C."/>
            <person name="Yang C.W."/>
        </authorList>
    </citation>
    <scope>NUCLEOTIDE SEQUENCE</scope>
    <source>
        <strain evidence="1 2">LT 821</strain>
    </source>
</reference>
<reference evidence="1 2" key="1">
    <citation type="journal article" date="2012" name="Gene">
        <title>Sequence of Leptospira santarosai serovar Shermani genome and prediction of virulence-associated genes.</title>
        <authorList>
            <person name="Chou L.F."/>
            <person name="Chen Y.T."/>
            <person name="Lu C.W."/>
            <person name="Ko Y.C."/>
            <person name="Tang C.Y."/>
            <person name="Pan M.J."/>
            <person name="Tian Y.C."/>
            <person name="Chiu C.H."/>
            <person name="Hung C.C."/>
            <person name="Yang C.W."/>
        </authorList>
    </citation>
    <scope>NUCLEOTIDE SEQUENCE [LARGE SCALE GENOMIC DNA]</scope>
    <source>
        <strain evidence="1">LT 821</strain>
    </source>
</reference>
<organism evidence="1 2">
    <name type="scientific">Leptospira santarosai serovar Shermani str. LT 821</name>
    <dbReference type="NCBI Taxonomy" id="758847"/>
    <lineage>
        <taxon>Bacteria</taxon>
        <taxon>Pseudomonadati</taxon>
        <taxon>Spirochaetota</taxon>
        <taxon>Spirochaetia</taxon>
        <taxon>Leptospirales</taxon>
        <taxon>Leptospiraceae</taxon>
        <taxon>Leptospira</taxon>
    </lineage>
</organism>
<sequence>MDYLLEVKGGFSSFIDRKNVCGSIRFQKS</sequence>
<gene>
    <name evidence="1" type="ORF">LSS_22610</name>
</gene>
<proteinExistence type="predicted"/>
<dbReference type="Proteomes" id="UP000035800">
    <property type="component" value="Chromosome I"/>
</dbReference>
<protein>
    <submittedName>
        <fullName evidence="1">Uncharacterized protein</fullName>
    </submittedName>
</protein>
<dbReference type="AlphaFoldDB" id="A0A097ESW0"/>
<dbReference type="EMBL" id="CP006694">
    <property type="protein sequence ID" value="AIT11019.1"/>
    <property type="molecule type" value="Genomic_DNA"/>
</dbReference>